<proteinExistence type="predicted"/>
<evidence type="ECO:0000256" key="1">
    <source>
        <dbReference type="SAM" id="Phobius"/>
    </source>
</evidence>
<dbReference type="Proteomes" id="UP001424741">
    <property type="component" value="Unassembled WGS sequence"/>
</dbReference>
<organism evidence="3 4">
    <name type="scientific">Rubritalea halochordaticola</name>
    <dbReference type="NCBI Taxonomy" id="714537"/>
    <lineage>
        <taxon>Bacteria</taxon>
        <taxon>Pseudomonadati</taxon>
        <taxon>Verrucomicrobiota</taxon>
        <taxon>Verrucomicrobiia</taxon>
        <taxon>Verrucomicrobiales</taxon>
        <taxon>Rubritaleaceae</taxon>
        <taxon>Rubritalea</taxon>
    </lineage>
</organism>
<dbReference type="Gene3D" id="3.40.50.2000">
    <property type="entry name" value="Glycogen Phosphorylase B"/>
    <property type="match status" value="2"/>
</dbReference>
<name>A0ABP9UXL6_9BACT</name>
<comment type="caution">
    <text evidence="3">The sequence shown here is derived from an EMBL/GenBank/DDBJ whole genome shotgun (WGS) entry which is preliminary data.</text>
</comment>
<dbReference type="Pfam" id="PF00534">
    <property type="entry name" value="Glycos_transf_1"/>
    <property type="match status" value="1"/>
</dbReference>
<evidence type="ECO:0000313" key="3">
    <source>
        <dbReference type="EMBL" id="GAA5495203.1"/>
    </source>
</evidence>
<keyword evidence="4" id="KW-1185">Reference proteome</keyword>
<evidence type="ECO:0000259" key="2">
    <source>
        <dbReference type="Pfam" id="PF00534"/>
    </source>
</evidence>
<sequence>MRFVIVQNSIRTVYLFRLRYIQKLLRIGEVVVIAPNDCARSFSLLEELGVIVKKISNIDTFFGKLKAVYSSNFYVLHERLLGSVFICHFLVTFLTNYITMVPFNRRLIIYTEGLGSFFTRSAAFRSLLKILLVKNRAMRLFCNASEKQLIGDTKDVVTGGIGIDLSKFRPQSTQIILCGTRKLLFVGRLIKDKGIYDALYVLRKLRSDGLDVSLTVVGDVYPSNPTSMSHHDIEAVKNELGDSVDFVGYSHNVISYYEDADVLIFPSIREGFPVSVMEANAMGIPVVGYYVPGVSDAVRVGVNGLLATYGDREELYRITKEVIDVHNANNYRSNSIQFARKNFSDDEKSQYLVDQLQLLVDK</sequence>
<protein>
    <submittedName>
        <fullName evidence="3">N, N'-diacetylbacillosaminyl-diphospho-undecaprenol alpha-1,3-N-acetylgalactosaminyltransferase</fullName>
    </submittedName>
</protein>
<dbReference type="EMBL" id="BAABRL010000003">
    <property type="protein sequence ID" value="GAA5495203.1"/>
    <property type="molecule type" value="Genomic_DNA"/>
</dbReference>
<feature type="domain" description="Glycosyl transferase family 1" evidence="2">
    <location>
        <begin position="181"/>
        <end position="336"/>
    </location>
</feature>
<evidence type="ECO:0000313" key="4">
    <source>
        <dbReference type="Proteomes" id="UP001424741"/>
    </source>
</evidence>
<reference evidence="3 4" key="1">
    <citation type="submission" date="2024-02" db="EMBL/GenBank/DDBJ databases">
        <title>Rubritalea halochordaticola NBRC 107102.</title>
        <authorList>
            <person name="Ichikawa N."/>
            <person name="Katano-Makiyama Y."/>
            <person name="Hidaka K."/>
        </authorList>
    </citation>
    <scope>NUCLEOTIDE SEQUENCE [LARGE SCALE GENOMIC DNA]</scope>
    <source>
        <strain evidence="3 4">NBRC 107102</strain>
    </source>
</reference>
<keyword evidence="1" id="KW-0472">Membrane</keyword>
<dbReference type="SUPFAM" id="SSF53756">
    <property type="entry name" value="UDP-Glycosyltransferase/glycogen phosphorylase"/>
    <property type="match status" value="1"/>
</dbReference>
<dbReference type="PANTHER" id="PTHR45947">
    <property type="entry name" value="SULFOQUINOVOSYL TRANSFERASE SQD2"/>
    <property type="match status" value="1"/>
</dbReference>
<gene>
    <name evidence="3" type="primary">pglA</name>
    <name evidence="3" type="ORF">Rhal01_01378</name>
</gene>
<accession>A0ABP9UXL6</accession>
<dbReference type="InterPro" id="IPR001296">
    <property type="entry name" value="Glyco_trans_1"/>
</dbReference>
<feature type="transmembrane region" description="Helical" evidence="1">
    <location>
        <begin position="80"/>
        <end position="101"/>
    </location>
</feature>
<keyword evidence="1" id="KW-1133">Transmembrane helix</keyword>
<dbReference type="InterPro" id="IPR050194">
    <property type="entry name" value="Glycosyltransferase_grp1"/>
</dbReference>
<keyword evidence="1" id="KW-0812">Transmembrane</keyword>
<dbReference type="PANTHER" id="PTHR45947:SF15">
    <property type="entry name" value="TEICHURONIC ACID BIOSYNTHESIS GLYCOSYLTRANSFERASE TUAC-RELATED"/>
    <property type="match status" value="1"/>
</dbReference>